<feature type="modified residue" description="N6-(pyridoxal phosphate)lysine" evidence="9">
    <location>
        <position position="238"/>
    </location>
</feature>
<dbReference type="InterPro" id="IPR004839">
    <property type="entry name" value="Aminotransferase_I/II_large"/>
</dbReference>
<feature type="binding site" evidence="9">
    <location>
        <position position="246"/>
    </location>
    <ligand>
        <name>pyridoxal 5'-phosphate</name>
        <dbReference type="ChEBI" id="CHEBI:597326"/>
    </ligand>
</feature>
<dbReference type="InterPro" id="IPR015422">
    <property type="entry name" value="PyrdxlP-dep_Trfase_small"/>
</dbReference>
<evidence type="ECO:0000256" key="3">
    <source>
        <dbReference type="ARBA" id="ARBA00013138"/>
    </source>
</evidence>
<dbReference type="SUPFAM" id="SSF53383">
    <property type="entry name" value="PLP-dependent transferases"/>
    <property type="match status" value="1"/>
</dbReference>
<keyword evidence="5 9" id="KW-0032">Aminotransferase</keyword>
<dbReference type="Proteomes" id="UP000032431">
    <property type="component" value="Chromosome I"/>
</dbReference>
<protein>
    <recommendedName>
        <fullName evidence="4 9">LL-diaminopimelate aminotransferase</fullName>
        <shortName evidence="9">DAP-AT</shortName>
        <shortName evidence="9">DAP-aminotransferase</shortName>
        <shortName evidence="9">LL-DAP-aminotransferase</shortName>
        <ecNumber evidence="3 9">2.6.1.83</ecNumber>
    </recommendedName>
</protein>
<comment type="function">
    <text evidence="9">Involved in the synthesis of meso-diaminopimelate (m-DAP or DL-DAP), required for both lysine and peptidoglycan biosynthesis. Catalyzes the direct conversion of tetrahydrodipicolinate to LL-diaminopimelate.</text>
</comment>
<evidence type="ECO:0000256" key="8">
    <source>
        <dbReference type="ARBA" id="ARBA00051934"/>
    </source>
</evidence>
<accession>A0A078KNC3</accession>
<evidence type="ECO:0000256" key="4">
    <source>
        <dbReference type="ARBA" id="ARBA00018052"/>
    </source>
</evidence>
<dbReference type="UniPathway" id="UPA00034">
    <property type="reaction ID" value="UER00466"/>
</dbReference>
<dbReference type="Gene3D" id="3.90.1150.10">
    <property type="entry name" value="Aspartate Aminotransferase, domain 1"/>
    <property type="match status" value="1"/>
</dbReference>
<dbReference type="PANTHER" id="PTHR43144">
    <property type="entry name" value="AMINOTRANSFERASE"/>
    <property type="match status" value="1"/>
</dbReference>
<dbReference type="OrthoDB" id="9813612at2"/>
<dbReference type="InterPro" id="IPR015424">
    <property type="entry name" value="PyrdxlP-dep_Trfase"/>
</dbReference>
<evidence type="ECO:0000256" key="5">
    <source>
        <dbReference type="ARBA" id="ARBA00022576"/>
    </source>
</evidence>
<feature type="binding site" evidence="9">
    <location>
        <position position="176"/>
    </location>
    <ligand>
        <name>substrate</name>
    </ligand>
</feature>
<evidence type="ECO:0000256" key="6">
    <source>
        <dbReference type="ARBA" id="ARBA00022679"/>
    </source>
</evidence>
<dbReference type="CDD" id="cd00609">
    <property type="entry name" value="AAT_like"/>
    <property type="match status" value="1"/>
</dbReference>
<proteinExistence type="inferred from homology"/>
<keyword evidence="12" id="KW-1185">Reference proteome</keyword>
<feature type="binding site" evidence="9">
    <location>
        <position position="377"/>
    </location>
    <ligand>
        <name>substrate</name>
    </ligand>
</feature>
<dbReference type="HOGENOM" id="CLU_051433_0_0_9"/>
<feature type="binding site" evidence="9">
    <location>
        <begin position="235"/>
        <end position="237"/>
    </location>
    <ligand>
        <name>pyridoxal 5'-phosphate</name>
        <dbReference type="ChEBI" id="CHEBI:597326"/>
    </ligand>
</feature>
<name>A0A078KNC3_9FIRM</name>
<feature type="binding site" evidence="9">
    <location>
        <position position="15"/>
    </location>
    <ligand>
        <name>substrate</name>
    </ligand>
</feature>
<dbReference type="STRING" id="29343.CCDG5_0888"/>
<organism evidence="11 12">
    <name type="scientific">[Clostridium] cellulosi</name>
    <dbReference type="NCBI Taxonomy" id="29343"/>
    <lineage>
        <taxon>Bacteria</taxon>
        <taxon>Bacillati</taxon>
        <taxon>Bacillota</taxon>
        <taxon>Clostridia</taxon>
        <taxon>Eubacteriales</taxon>
        <taxon>Oscillospiraceae</taxon>
        <taxon>Oscillospiraceae incertae sedis</taxon>
    </lineage>
</organism>
<evidence type="ECO:0000256" key="2">
    <source>
        <dbReference type="ARBA" id="ARBA00004982"/>
    </source>
</evidence>
<dbReference type="PATRIC" id="fig|29343.3.peg.945"/>
<dbReference type="GO" id="GO:0033362">
    <property type="term" value="P:lysine biosynthetic process via diaminopimelate, diaminopimelate-aminotransferase pathway"/>
    <property type="evidence" value="ECO:0007669"/>
    <property type="project" value="UniProtKB-UniRule"/>
</dbReference>
<feature type="binding site" evidence="9">
    <location>
        <begin position="108"/>
        <end position="109"/>
    </location>
    <ligand>
        <name>pyridoxal 5'-phosphate</name>
        <dbReference type="ChEBI" id="CHEBI:597326"/>
    </ligand>
</feature>
<dbReference type="GO" id="GO:0030170">
    <property type="term" value="F:pyridoxal phosphate binding"/>
    <property type="evidence" value="ECO:0007669"/>
    <property type="project" value="UniProtKB-UniRule"/>
</dbReference>
<evidence type="ECO:0000313" key="12">
    <source>
        <dbReference type="Proteomes" id="UP000032431"/>
    </source>
</evidence>
<dbReference type="InterPro" id="IPR019942">
    <property type="entry name" value="DapL/ALD1"/>
</dbReference>
<comment type="catalytic activity">
    <reaction evidence="8 9">
        <text>(2S,6S)-2,6-diaminopimelate + 2-oxoglutarate = (S)-2,3,4,5-tetrahydrodipicolinate + L-glutamate + H2O + H(+)</text>
        <dbReference type="Rhea" id="RHEA:23988"/>
        <dbReference type="ChEBI" id="CHEBI:15377"/>
        <dbReference type="ChEBI" id="CHEBI:15378"/>
        <dbReference type="ChEBI" id="CHEBI:16810"/>
        <dbReference type="ChEBI" id="CHEBI:16845"/>
        <dbReference type="ChEBI" id="CHEBI:29985"/>
        <dbReference type="ChEBI" id="CHEBI:57609"/>
        <dbReference type="EC" id="2.6.1.83"/>
    </reaction>
</comment>
<dbReference type="EMBL" id="LM995447">
    <property type="protein sequence ID" value="CDZ24012.1"/>
    <property type="molecule type" value="Genomic_DNA"/>
</dbReference>
<dbReference type="InterPro" id="IPR015421">
    <property type="entry name" value="PyrdxlP-dep_Trfase_major"/>
</dbReference>
<dbReference type="EC" id="2.6.1.83" evidence="3 9"/>
<feature type="binding site" evidence="9">
    <location>
        <position position="42"/>
    </location>
    <ligand>
        <name>substrate</name>
    </ligand>
</feature>
<keyword evidence="6 9" id="KW-0808">Transferase</keyword>
<feature type="binding site" evidence="9">
    <location>
        <position position="132"/>
    </location>
    <ligand>
        <name>substrate</name>
    </ligand>
</feature>
<feature type="binding site" evidence="9">
    <location>
        <position position="132"/>
    </location>
    <ligand>
        <name>pyridoxal 5'-phosphate</name>
        <dbReference type="ChEBI" id="CHEBI:597326"/>
    </ligand>
</feature>
<dbReference type="AlphaFoldDB" id="A0A078KNC3"/>
<evidence type="ECO:0000313" key="11">
    <source>
        <dbReference type="EMBL" id="CDZ24012.1"/>
    </source>
</evidence>
<evidence type="ECO:0000256" key="9">
    <source>
        <dbReference type="HAMAP-Rule" id="MF_01642"/>
    </source>
</evidence>
<dbReference type="NCBIfam" id="TIGR03542">
    <property type="entry name" value="DAPAT_plant"/>
    <property type="match status" value="1"/>
</dbReference>
<feature type="binding site" evidence="9">
    <location>
        <position position="281"/>
    </location>
    <ligand>
        <name>substrate</name>
    </ligand>
</feature>
<dbReference type="KEGG" id="ccel:CCDG5_0888"/>
<reference evidence="12" key="1">
    <citation type="submission" date="2014-07" db="EMBL/GenBank/DDBJ databases">
        <authorList>
            <person name="Wibberg D."/>
        </authorList>
    </citation>
    <scope>NUCLEOTIDE SEQUENCE [LARGE SCALE GENOMIC DNA]</scope>
    <source>
        <strain evidence="12">DG5</strain>
    </source>
</reference>
<comment type="subunit">
    <text evidence="9">Homodimer.</text>
</comment>
<feature type="binding site" evidence="9">
    <location>
        <position position="109"/>
    </location>
    <ligand>
        <name>substrate</name>
    </ligand>
</feature>
<sequence length="398" mass="44181">MALVNENFLKLKQNYLFAEVAKRADAFKAAHPDKKVISLGIGDVTRPLPQACIEAMHKAVDDMSRPETFKGYGPYRGYDFLCDEIAKNDYKARGVDISTEEIFVSDGAKSDTGNIGDIFSKDNIVAITDPVYPVYMDTNIMEGREIKIIPCGEQSNFAPIPPDFHADLIYLCSPNNPTGSVIKKDLMKAWVDYAIKNEAIILFDAAYERFITEDDVPHSIFEIEGAKSCAIEFRSFSKTAGFTGTRCGYTVVPKGLMAKTADGQKTDLNAMWYRRQSTKYNGTSYIIQRGAAAVYTEEGQKQINESISYYLENARIIREGLSAAGIECSGGINAPYIWVKCPDGMTSWEMFDKLLNETAVVGTPGSGFGEMGEGYFRLTSFGSREDTIEAVERIKNNF</sequence>
<dbReference type="Pfam" id="PF00155">
    <property type="entry name" value="Aminotran_1_2"/>
    <property type="match status" value="1"/>
</dbReference>
<dbReference type="GO" id="GO:0010285">
    <property type="term" value="F:L,L-diaminopimelate aminotransferase activity"/>
    <property type="evidence" value="ECO:0007669"/>
    <property type="project" value="UniProtKB-UniRule"/>
</dbReference>
<evidence type="ECO:0000256" key="7">
    <source>
        <dbReference type="ARBA" id="ARBA00022898"/>
    </source>
</evidence>
<dbReference type="Gene3D" id="3.40.640.10">
    <property type="entry name" value="Type I PLP-dependent aspartate aminotransferase-like (Major domain)"/>
    <property type="match status" value="1"/>
</dbReference>
<comment type="cofactor">
    <cofactor evidence="1 9">
        <name>pyridoxal 5'-phosphate</name>
        <dbReference type="ChEBI" id="CHEBI:597326"/>
    </cofactor>
</comment>
<comment type="similarity">
    <text evidence="9">Belongs to the class-I pyridoxal-phosphate-dependent aminotransferase family. LL-diaminopimelate aminotransferase subfamily.</text>
</comment>
<keyword evidence="7 9" id="KW-0663">Pyridoxal phosphate</keyword>
<dbReference type="HAMAP" id="MF_01642">
    <property type="entry name" value="DapL_aminotrans_1"/>
    <property type="match status" value="1"/>
</dbReference>
<feature type="domain" description="Aminotransferase class I/classII large" evidence="10">
    <location>
        <begin position="34"/>
        <end position="394"/>
    </location>
</feature>
<evidence type="ECO:0000259" key="10">
    <source>
        <dbReference type="Pfam" id="PF00155"/>
    </source>
</evidence>
<feature type="binding site" evidence="9">
    <location>
        <position position="176"/>
    </location>
    <ligand>
        <name>pyridoxal 5'-phosphate</name>
        <dbReference type="ChEBI" id="CHEBI:597326"/>
    </ligand>
</feature>
<feature type="binding site" evidence="9">
    <location>
        <position position="207"/>
    </location>
    <ligand>
        <name>pyridoxal 5'-phosphate</name>
        <dbReference type="ChEBI" id="CHEBI:597326"/>
    </ligand>
</feature>
<gene>
    <name evidence="9 11" type="primary">dapL</name>
    <name evidence="11" type="ORF">CCDG5_0888</name>
</gene>
<comment type="pathway">
    <text evidence="2 9">Amino-acid biosynthesis; L-lysine biosynthesis via DAP pathway; LL-2,6-diaminopimelate from (S)-tetrahydrodipicolinate (aminotransferase route): step 1/1.</text>
</comment>
<feature type="binding site" evidence="9">
    <location>
        <position position="281"/>
    </location>
    <ligand>
        <name>pyridoxal 5'-phosphate</name>
        <dbReference type="ChEBI" id="CHEBI:597326"/>
    </ligand>
</feature>
<feature type="binding site" evidence="9">
    <location>
        <position position="72"/>
    </location>
    <ligand>
        <name>pyridoxal 5'-phosphate</name>
        <dbReference type="ChEBI" id="CHEBI:597326"/>
    </ligand>
</feature>
<evidence type="ECO:0000256" key="1">
    <source>
        <dbReference type="ARBA" id="ARBA00001933"/>
    </source>
</evidence>
<dbReference type="FunFam" id="3.40.640.10:FF:000099">
    <property type="entry name" value="LL-diaminopimelate aminotransferase, chloroplastic"/>
    <property type="match status" value="1"/>
</dbReference>